<name>A0A2M8KS11_9BACT</name>
<sequence>MPLVEILVPERQVARLRACNRLSQEAINIIERRINELLNMNPIAGDFQSMYLYELASWVYVAIEAGVGESVESILVNYELEHFKPPSFWVESQLNHLASF</sequence>
<evidence type="ECO:0000313" key="1">
    <source>
        <dbReference type="EMBL" id="PJE62693.1"/>
    </source>
</evidence>
<dbReference type="AlphaFoldDB" id="A0A2M8KS11"/>
<proteinExistence type="predicted"/>
<organism evidence="1 2">
    <name type="scientific">Candidatus Roizmanbacteria bacterium CG10_big_fil_rev_8_21_14_0_10_39_6</name>
    <dbReference type="NCBI Taxonomy" id="1974853"/>
    <lineage>
        <taxon>Bacteria</taxon>
        <taxon>Candidatus Roizmaniibacteriota</taxon>
    </lineage>
</organism>
<accession>A0A2M8KS11</accession>
<gene>
    <name evidence="1" type="ORF">COU88_03620</name>
</gene>
<reference evidence="2" key="1">
    <citation type="submission" date="2017-09" db="EMBL/GenBank/DDBJ databases">
        <title>Depth-based differentiation of microbial function through sediment-hosted aquifers and enrichment of novel symbionts in the deep terrestrial subsurface.</title>
        <authorList>
            <person name="Probst A.J."/>
            <person name="Ladd B."/>
            <person name="Jarett J.K."/>
            <person name="Geller-Mcgrath D.E."/>
            <person name="Sieber C.M.K."/>
            <person name="Emerson J.B."/>
            <person name="Anantharaman K."/>
            <person name="Thomas B.C."/>
            <person name="Malmstrom R."/>
            <person name="Stieglmeier M."/>
            <person name="Klingl A."/>
            <person name="Woyke T."/>
            <person name="Ryan C.M."/>
            <person name="Banfield J.F."/>
        </authorList>
    </citation>
    <scope>NUCLEOTIDE SEQUENCE [LARGE SCALE GENOMIC DNA]</scope>
</reference>
<comment type="caution">
    <text evidence="1">The sequence shown here is derived from an EMBL/GenBank/DDBJ whole genome shotgun (WGS) entry which is preliminary data.</text>
</comment>
<dbReference type="Proteomes" id="UP000229554">
    <property type="component" value="Unassembled WGS sequence"/>
</dbReference>
<dbReference type="EMBL" id="PFED01000144">
    <property type="protein sequence ID" value="PJE62693.1"/>
    <property type="molecule type" value="Genomic_DNA"/>
</dbReference>
<evidence type="ECO:0000313" key="2">
    <source>
        <dbReference type="Proteomes" id="UP000229554"/>
    </source>
</evidence>
<protein>
    <submittedName>
        <fullName evidence="1">Uncharacterized protein</fullName>
    </submittedName>
</protein>